<reference evidence="7 8" key="1">
    <citation type="submission" date="2019-04" db="EMBL/GenBank/DDBJ databases">
        <title>Draft genome sequence of Robertkochia marina CC-AMO-30D.</title>
        <authorList>
            <person name="Hameed A."/>
            <person name="Lin S.-Y."/>
            <person name="Shahina M."/>
            <person name="Lai W.-A."/>
            <person name="Young C.-C."/>
        </authorList>
    </citation>
    <scope>NUCLEOTIDE SEQUENCE [LARGE SCALE GENOMIC DNA]</scope>
    <source>
        <strain evidence="7 8">CC-AMO-30D</strain>
    </source>
</reference>
<feature type="domain" description="Pirin N-terminal" evidence="5">
    <location>
        <begin position="24"/>
        <end position="124"/>
    </location>
</feature>
<keyword evidence="8" id="KW-1185">Reference proteome</keyword>
<dbReference type="CDD" id="cd02247">
    <property type="entry name" value="cupin_pirin_C"/>
    <property type="match status" value="1"/>
</dbReference>
<dbReference type="InterPro" id="IPR011051">
    <property type="entry name" value="RmlC_Cupin_sf"/>
</dbReference>
<evidence type="ECO:0000256" key="4">
    <source>
        <dbReference type="SAM" id="MobiDB-lite"/>
    </source>
</evidence>
<dbReference type="InterPro" id="IPR008778">
    <property type="entry name" value="Pirin_C_dom"/>
</dbReference>
<comment type="caution">
    <text evidence="7">The sequence shown here is derived from an EMBL/GenBank/DDBJ whole genome shotgun (WGS) entry which is preliminary data.</text>
</comment>
<dbReference type="SUPFAM" id="SSF51182">
    <property type="entry name" value="RmlC-like cupins"/>
    <property type="match status" value="1"/>
</dbReference>
<dbReference type="GO" id="GO:0046872">
    <property type="term" value="F:metal ion binding"/>
    <property type="evidence" value="ECO:0007669"/>
    <property type="project" value="UniProtKB-KW"/>
</dbReference>
<accession>A0A4S3M0C7</accession>
<evidence type="ECO:0000256" key="2">
    <source>
        <dbReference type="PIRSR" id="PIRSR006232-1"/>
    </source>
</evidence>
<dbReference type="Proteomes" id="UP000305939">
    <property type="component" value="Unassembled WGS sequence"/>
</dbReference>
<name>A0A4S3M0C7_9FLAO</name>
<evidence type="ECO:0000313" key="8">
    <source>
        <dbReference type="Proteomes" id="UP000305939"/>
    </source>
</evidence>
<feature type="binding site" evidence="2">
    <location>
        <position position="60"/>
    </location>
    <ligand>
        <name>Fe cation</name>
        <dbReference type="ChEBI" id="CHEBI:24875"/>
    </ligand>
</feature>
<feature type="compositionally biased region" description="Basic and acidic residues" evidence="4">
    <location>
        <begin position="8"/>
        <end position="20"/>
    </location>
</feature>
<protein>
    <submittedName>
        <fullName evidence="7">Pirin family protein</fullName>
    </submittedName>
</protein>
<dbReference type="InterPro" id="IPR003829">
    <property type="entry name" value="Pirin_N_dom"/>
</dbReference>
<organism evidence="7 8">
    <name type="scientific">Robertkochia marina</name>
    <dbReference type="NCBI Taxonomy" id="1227945"/>
    <lineage>
        <taxon>Bacteria</taxon>
        <taxon>Pseudomonadati</taxon>
        <taxon>Bacteroidota</taxon>
        <taxon>Flavobacteriia</taxon>
        <taxon>Flavobacteriales</taxon>
        <taxon>Flavobacteriaceae</taxon>
        <taxon>Robertkochia</taxon>
    </lineage>
</organism>
<feature type="region of interest" description="Disordered" evidence="4">
    <location>
        <begin position="1"/>
        <end position="24"/>
    </location>
</feature>
<dbReference type="PANTHER" id="PTHR43594:SF1">
    <property type="entry name" value="QUERCETIN 2,3-DIOXYGENASE PA2418-RELATED"/>
    <property type="match status" value="1"/>
</dbReference>
<feature type="binding site" evidence="2">
    <location>
        <position position="102"/>
    </location>
    <ligand>
        <name>Fe cation</name>
        <dbReference type="ChEBI" id="CHEBI:24875"/>
    </ligand>
</feature>
<dbReference type="Gene3D" id="2.60.120.10">
    <property type="entry name" value="Jelly Rolls"/>
    <property type="match status" value="2"/>
</dbReference>
<dbReference type="Pfam" id="PF05726">
    <property type="entry name" value="Pirin_C"/>
    <property type="match status" value="1"/>
</dbReference>
<keyword evidence="2" id="KW-0479">Metal-binding</keyword>
<feature type="binding site" evidence="2">
    <location>
        <position position="58"/>
    </location>
    <ligand>
        <name>Fe cation</name>
        <dbReference type="ChEBI" id="CHEBI:24875"/>
    </ligand>
</feature>
<sequence>MRSIKKIHNAESRPIGDLKTHSPLPSRTLQQIDPFIFLNHHGPQIYPPNNNGLPFGPHPHRGIETVTFIISGDIAHRDTSGAESVIDAGGIQWMTAGSGLIHAELSSDGFLQEGGELEILQLWINLPAKHKMTQPFYKGVPAREMVKSRPADGIEMDLIAGQWNGEEGSVSTLTDVFLSTMTFDKGTTIMLDVSTDRNIFFYVIKGKLEVNGHKISEFHLVEFNNDDEKISIKALKESILIFGHAQPLNEPMVAHGPFVMNTEEEIAQAYQDFREGKMGRWG</sequence>
<feature type="binding site" evidence="2">
    <location>
        <position position="104"/>
    </location>
    <ligand>
        <name>Fe cation</name>
        <dbReference type="ChEBI" id="CHEBI:24875"/>
    </ligand>
</feature>
<dbReference type="RefSeq" id="WP_136335996.1">
    <property type="nucleotide sequence ID" value="NZ_QXMP01000014.1"/>
</dbReference>
<dbReference type="EMBL" id="SSMC01000002">
    <property type="protein sequence ID" value="THD67791.1"/>
    <property type="molecule type" value="Genomic_DNA"/>
</dbReference>
<keyword evidence="2" id="KW-0408">Iron</keyword>
<gene>
    <name evidence="7" type="ORF">E7Z59_09070</name>
</gene>
<dbReference type="OrthoDB" id="321327at2"/>
<proteinExistence type="inferred from homology"/>
<dbReference type="InterPro" id="IPR014710">
    <property type="entry name" value="RmlC-like_jellyroll"/>
</dbReference>
<evidence type="ECO:0000256" key="3">
    <source>
        <dbReference type="RuleBase" id="RU003457"/>
    </source>
</evidence>
<dbReference type="InterPro" id="IPR053186">
    <property type="entry name" value="QDO-related"/>
</dbReference>
<dbReference type="InterPro" id="IPR012093">
    <property type="entry name" value="Pirin"/>
</dbReference>
<evidence type="ECO:0000259" key="6">
    <source>
        <dbReference type="Pfam" id="PF05726"/>
    </source>
</evidence>
<comment type="similarity">
    <text evidence="1 3">Belongs to the pirin family.</text>
</comment>
<evidence type="ECO:0000259" key="5">
    <source>
        <dbReference type="Pfam" id="PF02678"/>
    </source>
</evidence>
<dbReference type="Pfam" id="PF02678">
    <property type="entry name" value="Pirin"/>
    <property type="match status" value="1"/>
</dbReference>
<dbReference type="AlphaFoldDB" id="A0A4S3M0C7"/>
<dbReference type="PANTHER" id="PTHR43594">
    <property type="entry name" value="QUERCETIN 2,3-DIOXYGENASE"/>
    <property type="match status" value="1"/>
</dbReference>
<evidence type="ECO:0000313" key="7">
    <source>
        <dbReference type="EMBL" id="THD67791.1"/>
    </source>
</evidence>
<evidence type="ECO:0000256" key="1">
    <source>
        <dbReference type="ARBA" id="ARBA00008416"/>
    </source>
</evidence>
<dbReference type="PIRSF" id="PIRSF006232">
    <property type="entry name" value="Pirin"/>
    <property type="match status" value="1"/>
</dbReference>
<comment type="cofactor">
    <cofactor evidence="2">
        <name>Fe cation</name>
        <dbReference type="ChEBI" id="CHEBI:24875"/>
    </cofactor>
    <text evidence="2">Binds 1 Fe cation per subunit.</text>
</comment>
<dbReference type="CDD" id="cd02909">
    <property type="entry name" value="cupin_pirin_N"/>
    <property type="match status" value="1"/>
</dbReference>
<feature type="domain" description="Pirin C-terminal" evidence="6">
    <location>
        <begin position="181"/>
        <end position="279"/>
    </location>
</feature>